<feature type="binding site" evidence="11 12">
    <location>
        <position position="121"/>
    </location>
    <ligand>
        <name>ATP</name>
        <dbReference type="ChEBI" id="CHEBI:30616"/>
    </ligand>
</feature>
<reference evidence="17" key="1">
    <citation type="journal article" date="2019" name="Int. J. Syst. Evol. Microbiol.">
        <title>The Global Catalogue of Microorganisms (GCM) 10K type strain sequencing project: providing services to taxonomists for standard genome sequencing and annotation.</title>
        <authorList>
            <consortium name="The Broad Institute Genomics Platform"/>
            <consortium name="The Broad Institute Genome Sequencing Center for Infectious Disease"/>
            <person name="Wu L."/>
            <person name="Ma J."/>
        </authorList>
    </citation>
    <scope>NUCLEOTIDE SEQUENCE [LARGE SCALE GENOMIC DNA]</scope>
    <source>
        <strain evidence="17">CGMCC 1.16026</strain>
    </source>
</reference>
<evidence type="ECO:0000256" key="12">
    <source>
        <dbReference type="PROSITE-ProRule" id="PRU00706"/>
    </source>
</evidence>
<dbReference type="Proteomes" id="UP001596391">
    <property type="component" value="Unassembled WGS sequence"/>
</dbReference>
<feature type="binding site" evidence="11 12">
    <location>
        <position position="110"/>
    </location>
    <ligand>
        <name>ATP</name>
        <dbReference type="ChEBI" id="CHEBI:30616"/>
    </ligand>
</feature>
<comment type="cofactor">
    <cofactor evidence="11">
        <name>Mg(2+)</name>
        <dbReference type="ChEBI" id="CHEBI:18420"/>
    </cofactor>
</comment>
<evidence type="ECO:0000256" key="1">
    <source>
        <dbReference type="ARBA" id="ARBA00008142"/>
    </source>
</evidence>
<feature type="domain" description="Nucleoside diphosphate kinase-like" evidence="15">
    <location>
        <begin position="20"/>
        <end position="156"/>
    </location>
</feature>
<comment type="catalytic activity">
    <reaction evidence="11 14">
        <text>a 2'-deoxyribonucleoside 5'-diphosphate + ATP = a 2'-deoxyribonucleoside 5'-triphosphate + ADP</text>
        <dbReference type="Rhea" id="RHEA:44640"/>
        <dbReference type="ChEBI" id="CHEBI:30616"/>
        <dbReference type="ChEBI" id="CHEBI:61560"/>
        <dbReference type="ChEBI" id="CHEBI:73316"/>
        <dbReference type="ChEBI" id="CHEBI:456216"/>
        <dbReference type="EC" id="2.7.4.6"/>
    </reaction>
</comment>
<evidence type="ECO:0000256" key="9">
    <source>
        <dbReference type="ARBA" id="ARBA00022842"/>
    </source>
</evidence>
<feature type="binding site" evidence="11 12">
    <location>
        <position position="28"/>
    </location>
    <ligand>
        <name>ATP</name>
        <dbReference type="ChEBI" id="CHEBI:30616"/>
    </ligand>
</feature>
<dbReference type="EC" id="2.7.4.6" evidence="11 14"/>
<evidence type="ECO:0000313" key="17">
    <source>
        <dbReference type="Proteomes" id="UP001596391"/>
    </source>
</evidence>
<dbReference type="InterPro" id="IPR036850">
    <property type="entry name" value="NDK-like_dom_sf"/>
</dbReference>
<evidence type="ECO:0000259" key="15">
    <source>
        <dbReference type="SMART" id="SM00562"/>
    </source>
</evidence>
<name>A0ABW1ZBG2_9BACT</name>
<dbReference type="InterPro" id="IPR023005">
    <property type="entry name" value="Nucleoside_diP_kinase_AS"/>
</dbReference>
<evidence type="ECO:0000313" key="16">
    <source>
        <dbReference type="EMBL" id="MFC6646825.1"/>
    </source>
</evidence>
<organism evidence="16 17">
    <name type="scientific">Granulicella cerasi</name>
    <dbReference type="NCBI Taxonomy" id="741063"/>
    <lineage>
        <taxon>Bacteria</taxon>
        <taxon>Pseudomonadati</taxon>
        <taxon>Acidobacteriota</taxon>
        <taxon>Terriglobia</taxon>
        <taxon>Terriglobales</taxon>
        <taxon>Acidobacteriaceae</taxon>
        <taxon>Granulicella</taxon>
    </lineage>
</organism>
<dbReference type="SUPFAM" id="SSF54919">
    <property type="entry name" value="Nucleoside diphosphate kinase, NDK"/>
    <property type="match status" value="1"/>
</dbReference>
<keyword evidence="5 11" id="KW-0479">Metal-binding</keyword>
<evidence type="ECO:0000256" key="6">
    <source>
        <dbReference type="ARBA" id="ARBA00022741"/>
    </source>
</evidence>
<comment type="catalytic activity">
    <reaction evidence="11">
        <text>a ribonucleoside 5'-diphosphate + ATP = a ribonucleoside 5'-triphosphate + ADP</text>
        <dbReference type="Rhea" id="RHEA:18113"/>
        <dbReference type="ChEBI" id="CHEBI:30616"/>
        <dbReference type="ChEBI" id="CHEBI:57930"/>
        <dbReference type="ChEBI" id="CHEBI:61557"/>
        <dbReference type="ChEBI" id="CHEBI:456216"/>
        <dbReference type="EC" id="2.7.4.6"/>
    </reaction>
</comment>
<feature type="active site" description="Pros-phosphohistidine intermediate" evidence="11 12">
    <location>
        <position position="134"/>
    </location>
</feature>
<accession>A0ABW1ZBG2</accession>
<dbReference type="PRINTS" id="PR01243">
    <property type="entry name" value="NUCDPKINASE"/>
</dbReference>
<sequence length="156" mass="17161">MSSERRIHRHLRGQEIPPVSQRTFSIIKPDAVKNGHAAAILAEISKAGFKLVAIKKIVLTKEQAAGFYYVHAARPFFGELVDFMSSGVIYPMVLEKENAIADLRTLMGATDPAKADEGTIRKMFATSIGENAIHGSDAEETAAFEIPYFFAGYELK</sequence>
<dbReference type="Gene3D" id="3.30.70.141">
    <property type="entry name" value="Nucleoside diphosphate kinase-like domain"/>
    <property type="match status" value="1"/>
</dbReference>
<keyword evidence="3 11" id="KW-0597">Phosphoprotein</keyword>
<protein>
    <recommendedName>
        <fullName evidence="11 14">Nucleoside diphosphate kinase</fullName>
        <shortName evidence="11">NDK</shortName>
        <shortName evidence="11">NDP kinase</shortName>
        <ecNumber evidence="11 14">2.7.4.6</ecNumber>
    </recommendedName>
    <alternativeName>
        <fullName evidence="11">Nucleoside-2-P kinase</fullName>
    </alternativeName>
</protein>
<gene>
    <name evidence="11 16" type="primary">ndk</name>
    <name evidence="16" type="ORF">ACFQBQ_14795</name>
</gene>
<comment type="caution">
    <text evidence="16">The sequence shown here is derived from an EMBL/GenBank/DDBJ whole genome shotgun (WGS) entry which is preliminary data.</text>
</comment>
<comment type="function">
    <text evidence="11">Major role in the synthesis of nucleoside triphosphates other than ATP. The ATP gamma phosphate is transferred to the NDP beta phosphate via a ping-pong mechanism, using a phosphorylated active-site intermediate.</text>
</comment>
<feature type="binding site" evidence="11 12">
    <location>
        <position position="104"/>
    </location>
    <ligand>
        <name>ATP</name>
        <dbReference type="ChEBI" id="CHEBI:30616"/>
    </ligand>
</feature>
<comment type="similarity">
    <text evidence="1 11 12 13">Belongs to the NDK family.</text>
</comment>
<comment type="subcellular location">
    <subcellularLocation>
        <location evidence="11">Cytoplasm</location>
    </subcellularLocation>
</comment>
<evidence type="ECO:0000256" key="4">
    <source>
        <dbReference type="ARBA" id="ARBA00022679"/>
    </source>
</evidence>
<keyword evidence="8 11" id="KW-0067">ATP-binding</keyword>
<evidence type="ECO:0000256" key="13">
    <source>
        <dbReference type="RuleBase" id="RU004011"/>
    </source>
</evidence>
<keyword evidence="9 11" id="KW-0460">Magnesium</keyword>
<evidence type="ECO:0000256" key="2">
    <source>
        <dbReference type="ARBA" id="ARBA00022490"/>
    </source>
</evidence>
<evidence type="ECO:0000256" key="3">
    <source>
        <dbReference type="ARBA" id="ARBA00022553"/>
    </source>
</evidence>
<comment type="subunit">
    <text evidence="11">Homotetramer.</text>
</comment>
<proteinExistence type="inferred from homology"/>
<feature type="binding site" evidence="11 12">
    <location>
        <position position="131"/>
    </location>
    <ligand>
        <name>ATP</name>
        <dbReference type="ChEBI" id="CHEBI:30616"/>
    </ligand>
</feature>
<keyword evidence="17" id="KW-1185">Reference proteome</keyword>
<keyword evidence="2 11" id="KW-0963">Cytoplasm</keyword>
<keyword evidence="6 11" id="KW-0547">Nucleotide-binding</keyword>
<dbReference type="PANTHER" id="PTHR46161:SF3">
    <property type="entry name" value="NUCLEOSIDE DIPHOSPHATE KINASE DDB_G0292928-RELATED"/>
    <property type="match status" value="1"/>
</dbReference>
<evidence type="ECO:0000256" key="10">
    <source>
        <dbReference type="ARBA" id="ARBA00023080"/>
    </source>
</evidence>
<keyword evidence="7 11" id="KW-0418">Kinase</keyword>
<dbReference type="PROSITE" id="PS51374">
    <property type="entry name" value="NDPK_LIKE"/>
    <property type="match status" value="1"/>
</dbReference>
<dbReference type="NCBIfam" id="NF001908">
    <property type="entry name" value="PRK00668.1"/>
    <property type="match status" value="1"/>
</dbReference>
<feature type="binding site" evidence="11 12">
    <location>
        <position position="76"/>
    </location>
    <ligand>
        <name>ATP</name>
        <dbReference type="ChEBI" id="CHEBI:30616"/>
    </ligand>
</feature>
<dbReference type="GO" id="GO:0004550">
    <property type="term" value="F:nucleoside diphosphate kinase activity"/>
    <property type="evidence" value="ECO:0007669"/>
    <property type="project" value="UniProtKB-EC"/>
</dbReference>
<keyword evidence="10 11" id="KW-0546">Nucleotide metabolism</keyword>
<evidence type="ECO:0000256" key="5">
    <source>
        <dbReference type="ARBA" id="ARBA00022723"/>
    </source>
</evidence>
<evidence type="ECO:0000256" key="14">
    <source>
        <dbReference type="RuleBase" id="RU004013"/>
    </source>
</evidence>
<dbReference type="SMART" id="SM00562">
    <property type="entry name" value="NDK"/>
    <property type="match status" value="1"/>
</dbReference>
<evidence type="ECO:0000256" key="8">
    <source>
        <dbReference type="ARBA" id="ARBA00022840"/>
    </source>
</evidence>
<dbReference type="HAMAP" id="MF_00451">
    <property type="entry name" value="NDP_kinase"/>
    <property type="match status" value="1"/>
</dbReference>
<dbReference type="InterPro" id="IPR001564">
    <property type="entry name" value="Nucleoside_diP_kinase"/>
</dbReference>
<dbReference type="CDD" id="cd04413">
    <property type="entry name" value="NDPk_I"/>
    <property type="match status" value="1"/>
</dbReference>
<evidence type="ECO:0000256" key="11">
    <source>
        <dbReference type="HAMAP-Rule" id="MF_00451"/>
    </source>
</evidence>
<dbReference type="PANTHER" id="PTHR46161">
    <property type="entry name" value="NUCLEOSIDE DIPHOSPHATE KINASE"/>
    <property type="match status" value="1"/>
</dbReference>
<dbReference type="PROSITE" id="PS00469">
    <property type="entry name" value="NDPK"/>
    <property type="match status" value="1"/>
</dbReference>
<dbReference type="InterPro" id="IPR034907">
    <property type="entry name" value="NDK-like_dom"/>
</dbReference>
<dbReference type="EMBL" id="JBHSWI010000001">
    <property type="protein sequence ID" value="MFC6646825.1"/>
    <property type="molecule type" value="Genomic_DNA"/>
</dbReference>
<keyword evidence="4 11" id="KW-0808">Transferase</keyword>
<dbReference type="Pfam" id="PF00334">
    <property type="entry name" value="NDK"/>
    <property type="match status" value="1"/>
</dbReference>
<evidence type="ECO:0000256" key="7">
    <source>
        <dbReference type="ARBA" id="ARBA00022777"/>
    </source>
</evidence>
<dbReference type="RefSeq" id="WP_390235755.1">
    <property type="nucleotide sequence ID" value="NZ_JAGSYD010000002.1"/>
</dbReference>